<dbReference type="AlphaFoldDB" id="A0AAV4TLQ0"/>
<keyword evidence="2" id="KW-1185">Reference proteome</keyword>
<organism evidence="1 2">
    <name type="scientific">Caerostris extrusa</name>
    <name type="common">Bark spider</name>
    <name type="synonym">Caerostris bankana</name>
    <dbReference type="NCBI Taxonomy" id="172846"/>
    <lineage>
        <taxon>Eukaryota</taxon>
        <taxon>Metazoa</taxon>
        <taxon>Ecdysozoa</taxon>
        <taxon>Arthropoda</taxon>
        <taxon>Chelicerata</taxon>
        <taxon>Arachnida</taxon>
        <taxon>Araneae</taxon>
        <taxon>Araneomorphae</taxon>
        <taxon>Entelegynae</taxon>
        <taxon>Araneoidea</taxon>
        <taxon>Araneidae</taxon>
        <taxon>Caerostris</taxon>
    </lineage>
</organism>
<accession>A0AAV4TLQ0</accession>
<dbReference type="Proteomes" id="UP001054945">
    <property type="component" value="Unassembled WGS sequence"/>
</dbReference>
<evidence type="ECO:0000313" key="2">
    <source>
        <dbReference type="Proteomes" id="UP001054945"/>
    </source>
</evidence>
<proteinExistence type="predicted"/>
<protein>
    <submittedName>
        <fullName evidence="1">Uncharacterized protein</fullName>
    </submittedName>
</protein>
<evidence type="ECO:0000313" key="1">
    <source>
        <dbReference type="EMBL" id="GIY47295.1"/>
    </source>
</evidence>
<comment type="caution">
    <text evidence="1">The sequence shown here is derived from an EMBL/GenBank/DDBJ whole genome shotgun (WGS) entry which is preliminary data.</text>
</comment>
<feature type="non-terminal residue" evidence="1">
    <location>
        <position position="1"/>
    </location>
</feature>
<name>A0AAV4TLQ0_CAEEX</name>
<dbReference type="EMBL" id="BPLR01011563">
    <property type="protein sequence ID" value="GIY47295.1"/>
    <property type="molecule type" value="Genomic_DNA"/>
</dbReference>
<sequence length="40" mass="4611">RDFHLKYRYQLGFKSIVSVLKGEHTTSPRLTYVGQVQNSG</sequence>
<gene>
    <name evidence="1" type="ORF">CEXT_941</name>
</gene>
<reference evidence="1 2" key="1">
    <citation type="submission" date="2021-06" db="EMBL/GenBank/DDBJ databases">
        <title>Caerostris extrusa draft genome.</title>
        <authorList>
            <person name="Kono N."/>
            <person name="Arakawa K."/>
        </authorList>
    </citation>
    <scope>NUCLEOTIDE SEQUENCE [LARGE SCALE GENOMIC DNA]</scope>
</reference>